<comment type="caution">
    <text evidence="2">The sequence shown here is derived from an EMBL/GenBank/DDBJ whole genome shotgun (WGS) entry which is preliminary data.</text>
</comment>
<feature type="transmembrane region" description="Helical" evidence="1">
    <location>
        <begin position="139"/>
        <end position="157"/>
    </location>
</feature>
<organism evidence="2 3">
    <name type="scientific">Candidatus Onthocola gallistercoris</name>
    <dbReference type="NCBI Taxonomy" id="2840876"/>
    <lineage>
        <taxon>Bacteria</taxon>
        <taxon>Bacillati</taxon>
        <taxon>Bacillota</taxon>
        <taxon>Bacilli</taxon>
        <taxon>Candidatus Onthocola</taxon>
    </lineage>
</organism>
<proteinExistence type="predicted"/>
<reference evidence="2" key="2">
    <citation type="journal article" date="2021" name="PeerJ">
        <title>Extensive microbial diversity within the chicken gut microbiome revealed by metagenomics and culture.</title>
        <authorList>
            <person name="Gilroy R."/>
            <person name="Ravi A."/>
            <person name="Getino M."/>
            <person name="Pursley I."/>
            <person name="Horton D.L."/>
            <person name="Alikhan N.F."/>
            <person name="Baker D."/>
            <person name="Gharbi K."/>
            <person name="Hall N."/>
            <person name="Watson M."/>
            <person name="Adriaenssens E.M."/>
            <person name="Foster-Nyarko E."/>
            <person name="Jarju S."/>
            <person name="Secka A."/>
            <person name="Antonio M."/>
            <person name="Oren A."/>
            <person name="Chaudhuri R.R."/>
            <person name="La Ragione R."/>
            <person name="Hildebrand F."/>
            <person name="Pallen M.J."/>
        </authorList>
    </citation>
    <scope>NUCLEOTIDE SEQUENCE</scope>
    <source>
        <strain evidence="2">CHK187-14744</strain>
    </source>
</reference>
<reference evidence="2" key="1">
    <citation type="submission" date="2020-10" db="EMBL/GenBank/DDBJ databases">
        <authorList>
            <person name="Gilroy R."/>
        </authorList>
    </citation>
    <scope>NUCLEOTIDE SEQUENCE</scope>
    <source>
        <strain evidence="2">CHK187-14744</strain>
    </source>
</reference>
<dbReference type="Proteomes" id="UP000824164">
    <property type="component" value="Unassembled WGS sequence"/>
</dbReference>
<dbReference type="AlphaFoldDB" id="A0A9D1KXV9"/>
<keyword evidence="1" id="KW-1133">Transmembrane helix</keyword>
<keyword evidence="1" id="KW-0812">Transmembrane</keyword>
<accession>A0A9D1KXV9</accession>
<dbReference type="Pfam" id="PF22564">
    <property type="entry name" value="HAAS"/>
    <property type="match status" value="1"/>
</dbReference>
<sequence length="163" mass="18664">MNKQEFIDILRESLQGQMSDARIYDQIRYYDQYIREQTANGRLERDVLEELGDPRLLAKTIMTGDTGSPDPDYGNATYTYSDGGVTPEAERPHRHGRRSYTFHYSSGEKLDWKTKLKIFGGAACILLIVILIVAAIVRFVIWLLPVVLVIAAISWILRRMNGR</sequence>
<evidence type="ECO:0000256" key="1">
    <source>
        <dbReference type="SAM" id="Phobius"/>
    </source>
</evidence>
<evidence type="ECO:0000313" key="3">
    <source>
        <dbReference type="Proteomes" id="UP000824164"/>
    </source>
</evidence>
<gene>
    <name evidence="2" type="ORF">IAB63_07725</name>
</gene>
<keyword evidence="1" id="KW-0472">Membrane</keyword>
<dbReference type="EMBL" id="DVLT01000046">
    <property type="protein sequence ID" value="HIU03124.1"/>
    <property type="molecule type" value="Genomic_DNA"/>
</dbReference>
<name>A0A9D1KXV9_9FIRM</name>
<evidence type="ECO:0000313" key="2">
    <source>
        <dbReference type="EMBL" id="HIU03124.1"/>
    </source>
</evidence>
<feature type="transmembrane region" description="Helical" evidence="1">
    <location>
        <begin position="116"/>
        <end position="133"/>
    </location>
</feature>
<protein>
    <submittedName>
        <fullName evidence="2">DUF1700 domain-containing protein</fullName>
    </submittedName>
</protein>